<dbReference type="Pfam" id="PF06421">
    <property type="entry name" value="LepA_C"/>
    <property type="match status" value="1"/>
</dbReference>
<dbReference type="SMR" id="A0A8T3AAB6"/>
<dbReference type="Pfam" id="PF03144">
    <property type="entry name" value="GTP_EFTU_D2"/>
    <property type="match status" value="1"/>
</dbReference>
<evidence type="ECO:0000256" key="9">
    <source>
        <dbReference type="PROSITE-ProRule" id="PRU00552"/>
    </source>
</evidence>
<dbReference type="FunFam" id="2.40.30.10:FF:000015">
    <property type="entry name" value="Translation factor GUF1, mitochondrial"/>
    <property type="match status" value="1"/>
</dbReference>
<feature type="region of interest" description="Disordered" evidence="10">
    <location>
        <begin position="1091"/>
        <end position="1125"/>
    </location>
</feature>
<evidence type="ECO:0000259" key="14">
    <source>
        <dbReference type="PROSITE" id="PS51722"/>
    </source>
</evidence>
<keyword evidence="2 8" id="KW-0547">Nucleotide-binding</keyword>
<dbReference type="InterPro" id="IPR031157">
    <property type="entry name" value="G_TR_CS"/>
</dbReference>
<feature type="compositionally biased region" description="Basic and acidic residues" evidence="10">
    <location>
        <begin position="1173"/>
        <end position="1187"/>
    </location>
</feature>
<dbReference type="HAMAP" id="MF_00071">
    <property type="entry name" value="LepA"/>
    <property type="match status" value="1"/>
</dbReference>
<dbReference type="InterPro" id="IPR004330">
    <property type="entry name" value="FAR1_DNA_bnd_dom"/>
</dbReference>
<dbReference type="CDD" id="cd03699">
    <property type="entry name" value="EF4_II"/>
    <property type="match status" value="1"/>
</dbReference>
<dbReference type="CDD" id="cd03709">
    <property type="entry name" value="lepA_C"/>
    <property type="match status" value="1"/>
</dbReference>
<dbReference type="Pfam" id="PF00679">
    <property type="entry name" value="EFG_C"/>
    <property type="match status" value="1"/>
</dbReference>
<evidence type="ECO:0000259" key="11">
    <source>
        <dbReference type="PROSITE" id="PS51192"/>
    </source>
</evidence>
<dbReference type="EMBL" id="JAGYWB010000018">
    <property type="protein sequence ID" value="KAI0492742.1"/>
    <property type="molecule type" value="Genomic_DNA"/>
</dbReference>
<dbReference type="SMART" id="SM00490">
    <property type="entry name" value="HELICc"/>
    <property type="match status" value="1"/>
</dbReference>
<dbReference type="GO" id="GO:0003724">
    <property type="term" value="F:RNA helicase activity"/>
    <property type="evidence" value="ECO:0007669"/>
    <property type="project" value="InterPro"/>
</dbReference>
<evidence type="ECO:0000259" key="13">
    <source>
        <dbReference type="PROSITE" id="PS51195"/>
    </source>
</evidence>
<dbReference type="InterPro" id="IPR013842">
    <property type="entry name" value="LepA_CTD"/>
</dbReference>
<dbReference type="Pfam" id="PF03101">
    <property type="entry name" value="FAR1"/>
    <property type="match status" value="1"/>
</dbReference>
<organism evidence="15 16">
    <name type="scientific">Dendrobium nobile</name>
    <name type="common">Orchid</name>
    <dbReference type="NCBI Taxonomy" id="94219"/>
    <lineage>
        <taxon>Eukaryota</taxon>
        <taxon>Viridiplantae</taxon>
        <taxon>Streptophyta</taxon>
        <taxon>Embryophyta</taxon>
        <taxon>Tracheophyta</taxon>
        <taxon>Spermatophyta</taxon>
        <taxon>Magnoliopsida</taxon>
        <taxon>Liliopsida</taxon>
        <taxon>Asparagales</taxon>
        <taxon>Orchidaceae</taxon>
        <taxon>Epidendroideae</taxon>
        <taxon>Malaxideae</taxon>
        <taxon>Dendrobiinae</taxon>
        <taxon>Dendrobium</taxon>
    </lineage>
</organism>
<dbReference type="CDD" id="cd17963">
    <property type="entry name" value="DEADc_DDX19_DDX25"/>
    <property type="match status" value="1"/>
</dbReference>
<dbReference type="Gene3D" id="3.30.70.2570">
    <property type="entry name" value="Elongation factor 4, C-terminal domain"/>
    <property type="match status" value="1"/>
</dbReference>
<evidence type="ECO:0000256" key="6">
    <source>
        <dbReference type="ARBA" id="ARBA00022917"/>
    </source>
</evidence>
<feature type="binding site" evidence="8">
    <location>
        <begin position="218"/>
        <end position="221"/>
    </location>
    <ligand>
        <name>GTP</name>
        <dbReference type="ChEBI" id="CHEBI:37565"/>
    </ligand>
</feature>
<keyword evidence="8" id="KW-0934">Plastid</keyword>
<keyword evidence="6 8" id="KW-0648">Protein biosynthesis</keyword>
<dbReference type="PROSITE" id="PS51194">
    <property type="entry name" value="HELICASE_CTER"/>
    <property type="match status" value="1"/>
</dbReference>
<dbReference type="SUPFAM" id="SSF52540">
    <property type="entry name" value="P-loop containing nucleoside triphosphate hydrolases"/>
    <property type="match status" value="2"/>
</dbReference>
<evidence type="ECO:0000256" key="3">
    <source>
        <dbReference type="ARBA" id="ARBA00022801"/>
    </source>
</evidence>
<dbReference type="InterPro" id="IPR006297">
    <property type="entry name" value="EF-4"/>
</dbReference>
<evidence type="ECO:0000256" key="1">
    <source>
        <dbReference type="ARBA" id="ARBA00005454"/>
    </source>
</evidence>
<dbReference type="GO" id="GO:0003676">
    <property type="term" value="F:nucleic acid binding"/>
    <property type="evidence" value="ECO:0007669"/>
    <property type="project" value="InterPro"/>
</dbReference>
<evidence type="ECO:0000313" key="15">
    <source>
        <dbReference type="EMBL" id="KAI0492742.1"/>
    </source>
</evidence>
<feature type="domain" description="DEAD-box RNA helicase Q" evidence="13">
    <location>
        <begin position="1213"/>
        <end position="1242"/>
    </location>
</feature>
<dbReference type="OrthoDB" id="1074at2759"/>
<feature type="binding site" evidence="8">
    <location>
        <begin position="99"/>
        <end position="106"/>
    </location>
    <ligand>
        <name>GTP</name>
        <dbReference type="ChEBI" id="CHEBI:37565"/>
    </ligand>
</feature>
<dbReference type="Proteomes" id="UP000829196">
    <property type="component" value="Unassembled WGS sequence"/>
</dbReference>
<evidence type="ECO:0000256" key="4">
    <source>
        <dbReference type="ARBA" id="ARBA00022806"/>
    </source>
</evidence>
<dbReference type="InterPro" id="IPR001650">
    <property type="entry name" value="Helicase_C-like"/>
</dbReference>
<dbReference type="PANTHER" id="PTHR43512">
    <property type="entry name" value="TRANSLATION FACTOR GUF1-RELATED"/>
    <property type="match status" value="1"/>
</dbReference>
<dbReference type="InterPro" id="IPR005225">
    <property type="entry name" value="Small_GTP-bd"/>
</dbReference>
<keyword evidence="8" id="KW-0150">Chloroplast</keyword>
<accession>A0A8T3AAB6</accession>
<dbReference type="InterPro" id="IPR038363">
    <property type="entry name" value="LepA_C_sf"/>
</dbReference>
<feature type="domain" description="Tr-type G" evidence="14">
    <location>
        <begin position="90"/>
        <end position="271"/>
    </location>
</feature>
<dbReference type="GO" id="GO:0045727">
    <property type="term" value="P:positive regulation of translation"/>
    <property type="evidence" value="ECO:0007669"/>
    <property type="project" value="UniProtKB-UniRule"/>
</dbReference>
<dbReference type="PANTHER" id="PTHR43512:SF4">
    <property type="entry name" value="TRANSLATION FACTOR GUF1 HOMOLOG, CHLOROPLASTIC"/>
    <property type="match status" value="1"/>
</dbReference>
<feature type="binding site" evidence="8">
    <location>
        <begin position="164"/>
        <end position="168"/>
    </location>
    <ligand>
        <name>GTP</name>
        <dbReference type="ChEBI" id="CHEBI:37565"/>
    </ligand>
</feature>
<dbReference type="InterPro" id="IPR014014">
    <property type="entry name" value="RNA_helicase_DEAD_Q_motif"/>
</dbReference>
<dbReference type="HAMAP" id="MF_03138">
    <property type="entry name" value="GUFP"/>
    <property type="match status" value="1"/>
</dbReference>
<dbReference type="InterPro" id="IPR000795">
    <property type="entry name" value="T_Tr_GTP-bd_dom"/>
</dbReference>
<dbReference type="InterPro" id="IPR027518">
    <property type="entry name" value="GUFP"/>
</dbReference>
<evidence type="ECO:0000259" key="12">
    <source>
        <dbReference type="PROSITE" id="PS51194"/>
    </source>
</evidence>
<dbReference type="GO" id="GO:0009507">
    <property type="term" value="C:chloroplast"/>
    <property type="evidence" value="ECO:0007669"/>
    <property type="project" value="UniProtKB-SubCell"/>
</dbReference>
<dbReference type="PROSITE" id="PS51195">
    <property type="entry name" value="Q_MOTIF"/>
    <property type="match status" value="1"/>
</dbReference>
<dbReference type="Gene3D" id="3.30.70.870">
    <property type="entry name" value="Elongation Factor G (Translational Gtpase), domain 3"/>
    <property type="match status" value="1"/>
</dbReference>
<evidence type="ECO:0000256" key="8">
    <source>
        <dbReference type="HAMAP-Rule" id="MF_03138"/>
    </source>
</evidence>
<dbReference type="SMART" id="SM00838">
    <property type="entry name" value="EFG_C"/>
    <property type="match status" value="1"/>
</dbReference>
<evidence type="ECO:0000256" key="10">
    <source>
        <dbReference type="SAM" id="MobiDB-lite"/>
    </source>
</evidence>
<feature type="domain" description="Helicase C-terminal" evidence="12">
    <location>
        <begin position="1452"/>
        <end position="1607"/>
    </location>
</feature>
<protein>
    <recommendedName>
        <fullName evidence="8">Translation factor GUF1 homolog, chloroplastic</fullName>
        <ecNumber evidence="8">3.6.5.n1</ecNumber>
    </recommendedName>
    <alternativeName>
        <fullName evidence="8">Elongation factor 4 homolog</fullName>
        <shortName evidence="8">EF-4</shortName>
    </alternativeName>
    <alternativeName>
        <fullName evidence="8">GTPase GUF1 homolog</fullName>
    </alternativeName>
    <alternativeName>
        <fullName evidence="8">Ribosomal back-translocase</fullName>
    </alternativeName>
</protein>
<keyword evidence="4" id="KW-0347">Helicase</keyword>
<reference evidence="15" key="1">
    <citation type="journal article" date="2022" name="Front. Genet.">
        <title>Chromosome-Scale Assembly of the Dendrobium nobile Genome Provides Insights Into the Molecular Mechanism of the Biosynthesis of the Medicinal Active Ingredient of Dendrobium.</title>
        <authorList>
            <person name="Xu Q."/>
            <person name="Niu S.-C."/>
            <person name="Li K.-L."/>
            <person name="Zheng P.-J."/>
            <person name="Zhang X.-J."/>
            <person name="Jia Y."/>
            <person name="Liu Y."/>
            <person name="Niu Y.-X."/>
            <person name="Yu L.-H."/>
            <person name="Chen D.-F."/>
            <person name="Zhang G.-Q."/>
        </authorList>
    </citation>
    <scope>NUCLEOTIDE SEQUENCE</scope>
    <source>
        <tissue evidence="15">Leaf</tissue>
    </source>
</reference>
<dbReference type="InterPro" id="IPR014001">
    <property type="entry name" value="Helicase_ATP-bd"/>
</dbReference>
<dbReference type="NCBIfam" id="TIGR01393">
    <property type="entry name" value="lepA"/>
    <property type="match status" value="1"/>
</dbReference>
<evidence type="ECO:0000313" key="16">
    <source>
        <dbReference type="Proteomes" id="UP000829196"/>
    </source>
</evidence>
<comment type="caution">
    <text evidence="15">The sequence shown here is derived from an EMBL/GenBank/DDBJ whole genome shotgun (WGS) entry which is preliminary data.</text>
</comment>
<keyword evidence="16" id="KW-1185">Reference proteome</keyword>
<comment type="subcellular location">
    <subcellularLocation>
        <location evidence="8">Plastid</location>
        <location evidence="8">Chloroplast</location>
    </subcellularLocation>
</comment>
<dbReference type="CDD" id="cd01890">
    <property type="entry name" value="LepA"/>
    <property type="match status" value="1"/>
</dbReference>
<dbReference type="CDD" id="cd16260">
    <property type="entry name" value="EF4_III"/>
    <property type="match status" value="1"/>
</dbReference>
<feature type="region of interest" description="Disordered" evidence="10">
    <location>
        <begin position="1164"/>
        <end position="1199"/>
    </location>
</feature>
<comment type="catalytic activity">
    <reaction evidence="8">
        <text>GTP + H2O = GDP + phosphate + H(+)</text>
        <dbReference type="Rhea" id="RHEA:19669"/>
        <dbReference type="ChEBI" id="CHEBI:15377"/>
        <dbReference type="ChEBI" id="CHEBI:15378"/>
        <dbReference type="ChEBI" id="CHEBI:37565"/>
        <dbReference type="ChEBI" id="CHEBI:43474"/>
        <dbReference type="ChEBI" id="CHEBI:58189"/>
        <dbReference type="EC" id="3.6.5.n1"/>
    </reaction>
</comment>
<keyword evidence="3 8" id="KW-0378">Hydrolase</keyword>
<comment type="function">
    <text evidence="8">Promotes chloroplast protein synthesis. May act as a fidelity factor of the translation reaction, by catalyzing a one-codon backward translocation of tRNAs on improperly translocated ribosomes.</text>
</comment>
<dbReference type="InterPro" id="IPR027417">
    <property type="entry name" value="P-loop_NTPase"/>
</dbReference>
<evidence type="ECO:0000256" key="7">
    <source>
        <dbReference type="ARBA" id="ARBA00023134"/>
    </source>
</evidence>
<feature type="domain" description="Helicase ATP-binding" evidence="11">
    <location>
        <begin position="1247"/>
        <end position="1424"/>
    </location>
</feature>
<dbReference type="SMART" id="SM00487">
    <property type="entry name" value="DEXDc"/>
    <property type="match status" value="1"/>
</dbReference>
<dbReference type="GO" id="GO:0043022">
    <property type="term" value="F:ribosome binding"/>
    <property type="evidence" value="ECO:0007669"/>
    <property type="project" value="TreeGrafter"/>
</dbReference>
<dbReference type="Gene3D" id="3.40.50.300">
    <property type="entry name" value="P-loop containing nucleotide triphosphate hydrolases"/>
    <property type="match status" value="3"/>
</dbReference>
<sequence length="1618" mass="181638">MATSVFRPSTFFARPPESRQARYLPMPELFLSGELHLFQRRAYRPELFTGRCPYGILSRAAAGTEPKGTFGAEIVVSDVGFDRLKKVPISNIRNFCIIAHIDHGKSTLADQLLQLTGTVQKREMKEQFLDNMDLERERGITIKLQAARMRFVLESEAYCLNLIDTPGHVDFSYEVSRSLAACEGALLVVDASQGVEAQTLANVYLALESNLEIIPVLNKIDLPGAEPNRVAKEIEEIIGLNCSNAIHCSAKEGIGIAEILRAIVTRIPAPKDTSGSPLRALIFDSYYDPYRGVIVYFRVVDGTIKKGDKIYFMASGKDYFADEIGVLSPNQLQVDKLYAGEVGYLSASIRSVADARVGDTITHFARKAEISLPGYEEATPMVFCGLFPVDADQFPELRDALEKLQLNDAALRFEAETSSAMGFGFRCGFLGLLHMEIVQERLEREYNLTLITTAPSVVYRVNCVNGDTIECSNPSLLPEPGKRISIEEPVVKIEMLTPKDYIGPLMELGQERRGVFKEMNYITEGRASIIYELPLAEMVGDFFDQLKSRSKGYASMEYSFVGYRESDLVKLDIRINGEPVEPLSTIVHKDKAYGVGRALTVKLKELIPRQMFKVPIQACIGTRVVASESLSAIRKDVLSKCYGGDITRKKKLLKKQAEGKKRMKAIGKVEVPQEAFMAVLKLEKEGLALSSFHMKSSSLVVAAIIPMAVYKDETEAYEYFCTYAHDNGFSVRKDHHSFWPNSRKIKSKDFVCSKAGFKKSDDHTSGKRKRFTRPVVRTGCSAMVRFVTDEDGYWHVKRFIESHNHELASPADRHLLRSCRNIIEEKASVLKSMTDAGIRTVDAYAYLAEEVGGCENVGFSKRDAYNFIQKEKRARIEIGDTNSLIQLFKDRQVEDHMFAWDVQYDDEDRLLNFFWVNGRSRIDYECFGDVLIFDTSYRDVLIFRQVFYLGYLLNSQRSNNFQSGRGFIFRNQVSRFAYQMSTKAQGNEEAEEFILSSLQDMRCIDCTRRFFGSFLAIRLRSFYDFPSCPIGSYDILIGSKNRSSLAVKDLVQILPKSGLNPASKQALSPSSIASFFRNPYLDRFILMADDSSSSAPTKTEKKSWADEESDEEVTSPADPPLGGSKDVEQLELNKIALGGSKDVEQSELNKIALGSSKDVEQSELNKIESLSISEDKGKEKDEDRDGGDGLLDNPEDSNIKAVTTGDSVYSSATRFEDLNLSKDLLKGIYTEMRFHRPSKIQAISLPMILTPPYKDLVAQAHNGSGKTTCFVLGMLSRVDPSKKLPQAMCICPTRELAQQNQAVLLKMGRFTGITSFLAIPADSANYVPISKLPPVTDQVVIGTPGTIKKWTSAKKLSTREIKILVFDEADHMLAEDGFRDDSLRIMKEIQSSSTAGCQVLLFSATFNDAVKEFALRVVKNGNQLFVKKEELTLDKVKQYKVYCPDELAKIDVIKDKIFEFGQKVGQTIIFAHTRNSARMLHQTLSKDGYECTAVQGALSQELRDKIVKEFKDGLTKVLITTDLLARGFDQAQVNLVINFDLPVKHDFPSEPDYEVYLHRIGRAGRFGRKGAAFNLMCSERDRMLMEKIERHFNHTIPEVGNWKSEEDFEKALKDAGLL</sequence>
<proteinExistence type="inferred from homology"/>
<dbReference type="Pfam" id="PF00270">
    <property type="entry name" value="DEAD"/>
    <property type="match status" value="1"/>
</dbReference>
<dbReference type="FunFam" id="3.40.50.300:FF:000078">
    <property type="entry name" value="Elongation factor 4"/>
    <property type="match status" value="1"/>
</dbReference>
<name>A0A8T3AAB6_DENNO</name>
<dbReference type="CDD" id="cd18787">
    <property type="entry name" value="SF2_C_DEAD"/>
    <property type="match status" value="1"/>
</dbReference>
<dbReference type="PROSITE" id="PS00301">
    <property type="entry name" value="G_TR_1"/>
    <property type="match status" value="1"/>
</dbReference>
<dbReference type="Pfam" id="PF00009">
    <property type="entry name" value="GTP_EFTU"/>
    <property type="match status" value="1"/>
</dbReference>
<dbReference type="InterPro" id="IPR011545">
    <property type="entry name" value="DEAD/DEAH_box_helicase_dom"/>
</dbReference>
<feature type="short sequence motif" description="Q motif" evidence="9">
    <location>
        <begin position="1213"/>
        <end position="1242"/>
    </location>
</feature>
<dbReference type="PRINTS" id="PR00315">
    <property type="entry name" value="ELONGATNFCT"/>
</dbReference>
<evidence type="ECO:0000256" key="2">
    <source>
        <dbReference type="ARBA" id="ARBA00022741"/>
    </source>
</evidence>
<keyword evidence="5" id="KW-0067">ATP-binding</keyword>
<dbReference type="Pfam" id="PF00271">
    <property type="entry name" value="Helicase_C"/>
    <property type="match status" value="1"/>
</dbReference>
<dbReference type="NCBIfam" id="TIGR00231">
    <property type="entry name" value="small_GTP"/>
    <property type="match status" value="1"/>
</dbReference>
<dbReference type="EC" id="3.6.5.n1" evidence="8"/>
<comment type="similarity">
    <text evidence="1 8">Belongs to the TRAFAC class translation factor GTPase superfamily. Classic translation factor GTPase family. LepA subfamily.</text>
</comment>
<dbReference type="Gene3D" id="2.40.30.10">
    <property type="entry name" value="Translation factors"/>
    <property type="match status" value="1"/>
</dbReference>
<dbReference type="GO" id="GO:0005524">
    <property type="term" value="F:ATP binding"/>
    <property type="evidence" value="ECO:0007669"/>
    <property type="project" value="UniProtKB-KW"/>
</dbReference>
<dbReference type="FunFam" id="3.30.70.240:FF:000007">
    <property type="entry name" value="Translation factor GUF1, mitochondrial"/>
    <property type="match status" value="1"/>
</dbReference>
<dbReference type="InterPro" id="IPR035647">
    <property type="entry name" value="EFG_III/V"/>
</dbReference>
<dbReference type="InterPro" id="IPR000640">
    <property type="entry name" value="EFG_V-like"/>
</dbReference>
<dbReference type="GO" id="GO:0006412">
    <property type="term" value="P:translation"/>
    <property type="evidence" value="ECO:0007669"/>
    <property type="project" value="UniProtKB-KW"/>
</dbReference>
<dbReference type="Gene3D" id="3.30.70.240">
    <property type="match status" value="1"/>
</dbReference>
<dbReference type="InterPro" id="IPR035654">
    <property type="entry name" value="LepA_IV"/>
</dbReference>
<dbReference type="FunFam" id="3.30.70.2570:FF:000001">
    <property type="entry name" value="Translation factor GUF1, mitochondrial"/>
    <property type="match status" value="1"/>
</dbReference>
<dbReference type="PROSITE" id="PS51722">
    <property type="entry name" value="G_TR_2"/>
    <property type="match status" value="1"/>
</dbReference>
<dbReference type="SUPFAM" id="SSF54980">
    <property type="entry name" value="EF-G C-terminal domain-like"/>
    <property type="match status" value="2"/>
</dbReference>
<dbReference type="FunFam" id="3.30.70.870:FF:000004">
    <property type="entry name" value="Translation factor GUF1, mitochondrial"/>
    <property type="match status" value="1"/>
</dbReference>
<dbReference type="GO" id="GO:0003924">
    <property type="term" value="F:GTPase activity"/>
    <property type="evidence" value="ECO:0007669"/>
    <property type="project" value="UniProtKB-UniRule"/>
</dbReference>
<evidence type="ECO:0000256" key="5">
    <source>
        <dbReference type="ARBA" id="ARBA00022840"/>
    </source>
</evidence>
<dbReference type="GO" id="GO:0005525">
    <property type="term" value="F:GTP binding"/>
    <property type="evidence" value="ECO:0007669"/>
    <property type="project" value="UniProtKB-UniRule"/>
</dbReference>
<dbReference type="PROSITE" id="PS51192">
    <property type="entry name" value="HELICASE_ATP_BIND_1"/>
    <property type="match status" value="1"/>
</dbReference>
<gene>
    <name evidence="15" type="ORF">KFK09_027018</name>
</gene>
<dbReference type="InterPro" id="IPR004161">
    <property type="entry name" value="EFTu-like_2"/>
</dbReference>
<keyword evidence="7 8" id="KW-0342">GTP-binding</keyword>